<dbReference type="InterPro" id="IPR006597">
    <property type="entry name" value="Sel1-like"/>
</dbReference>
<feature type="chain" id="PRO_5015743294" evidence="1">
    <location>
        <begin position="22"/>
        <end position="361"/>
    </location>
</feature>
<dbReference type="Pfam" id="PF08238">
    <property type="entry name" value="Sel1"/>
    <property type="match status" value="3"/>
</dbReference>
<feature type="signal peptide" evidence="1">
    <location>
        <begin position="1"/>
        <end position="21"/>
    </location>
</feature>
<dbReference type="InterPro" id="IPR011990">
    <property type="entry name" value="TPR-like_helical_dom_sf"/>
</dbReference>
<sequence length="361" mass="38958">MRHFTLPLAALVALCPLLTRAQGTGADAFENRDFITAQERWLEEAREGSAEAMLGLGLLADRGYGQGRDQDMALDWYLQAATLGLAEAQFNVAIMYDAGLGRPRDAQQAQLWYTRAALRGHTRAQYNLGLLFETGDGIPQNLRQAAYWFAEATPELPAAAEKTISIELAPDLLTAPAITFAEVGSTGIELIWNTSAPEVLVEVANLPELGETDTDDEYVAVANGSGLLTVDMFQSDGAVWRVSSIAADGSDYMSTDWQSSAGEVPQAGRITFVVDPDISGMEAAANIFASQLRDDGFRVHVERDARPEAENYYISYGFASDLETASKIASYLPAAGPVVPIKQVVGGTLPGEIVVHFNAYR</sequence>
<reference evidence="2 3" key="1">
    <citation type="submission" date="2018-04" db="EMBL/GenBank/DDBJ databases">
        <title>Genomic Encyclopedia of Archaeal and Bacterial Type Strains, Phase II (KMG-II): from individual species to whole genera.</title>
        <authorList>
            <person name="Goeker M."/>
        </authorList>
    </citation>
    <scope>NUCLEOTIDE SEQUENCE [LARGE SCALE GENOMIC DNA]</scope>
    <source>
        <strain evidence="2 3">DSM 29955</strain>
    </source>
</reference>
<dbReference type="SMART" id="SM00671">
    <property type="entry name" value="SEL1"/>
    <property type="match status" value="3"/>
</dbReference>
<dbReference type="RefSeq" id="WP_108386496.1">
    <property type="nucleotide sequence ID" value="NZ_QBUD01000005.1"/>
</dbReference>
<dbReference type="OrthoDB" id="5321503at2"/>
<dbReference type="EMBL" id="QBUD01000005">
    <property type="protein sequence ID" value="PUB14914.1"/>
    <property type="molecule type" value="Genomic_DNA"/>
</dbReference>
<evidence type="ECO:0000313" key="2">
    <source>
        <dbReference type="EMBL" id="PUB14914.1"/>
    </source>
</evidence>
<evidence type="ECO:0000313" key="3">
    <source>
        <dbReference type="Proteomes" id="UP000244523"/>
    </source>
</evidence>
<dbReference type="InterPro" id="IPR050767">
    <property type="entry name" value="Sel1_AlgK"/>
</dbReference>
<proteinExistence type="predicted"/>
<name>A0A2T6KHC3_9RHOB</name>
<dbReference type="PANTHER" id="PTHR11102">
    <property type="entry name" value="SEL-1-LIKE PROTEIN"/>
    <property type="match status" value="1"/>
</dbReference>
<dbReference type="PANTHER" id="PTHR11102:SF160">
    <property type="entry name" value="ERAD-ASSOCIATED E3 UBIQUITIN-PROTEIN LIGASE COMPONENT HRD3"/>
    <property type="match status" value="1"/>
</dbReference>
<dbReference type="Proteomes" id="UP000244523">
    <property type="component" value="Unassembled WGS sequence"/>
</dbReference>
<gene>
    <name evidence="2" type="ORF">C8N45_105137</name>
</gene>
<evidence type="ECO:0000256" key="1">
    <source>
        <dbReference type="SAM" id="SignalP"/>
    </source>
</evidence>
<dbReference type="SUPFAM" id="SSF81901">
    <property type="entry name" value="HCP-like"/>
    <property type="match status" value="1"/>
</dbReference>
<organism evidence="2 3">
    <name type="scientific">Yoonia sediminilitoris</name>
    <dbReference type="NCBI Taxonomy" id="1286148"/>
    <lineage>
        <taxon>Bacteria</taxon>
        <taxon>Pseudomonadati</taxon>
        <taxon>Pseudomonadota</taxon>
        <taxon>Alphaproteobacteria</taxon>
        <taxon>Rhodobacterales</taxon>
        <taxon>Paracoccaceae</taxon>
        <taxon>Yoonia</taxon>
    </lineage>
</organism>
<protein>
    <submittedName>
        <fullName evidence="2">Sel1 repeat-containing protein</fullName>
    </submittedName>
</protein>
<comment type="caution">
    <text evidence="2">The sequence shown here is derived from an EMBL/GenBank/DDBJ whole genome shotgun (WGS) entry which is preliminary data.</text>
</comment>
<keyword evidence="3" id="KW-1185">Reference proteome</keyword>
<keyword evidence="1" id="KW-0732">Signal</keyword>
<accession>A0A2T6KHC3</accession>
<dbReference type="Gene3D" id="1.25.40.10">
    <property type="entry name" value="Tetratricopeptide repeat domain"/>
    <property type="match status" value="1"/>
</dbReference>
<dbReference type="AlphaFoldDB" id="A0A2T6KHC3"/>